<dbReference type="GO" id="GO:0006424">
    <property type="term" value="P:glutamyl-tRNA aminoacylation"/>
    <property type="evidence" value="ECO:0007669"/>
    <property type="project" value="UniProtKB-UniRule"/>
</dbReference>
<keyword evidence="7" id="KW-0479">Metal-binding</keyword>
<sequence>MSEVRTRIAPSPTGDPHVGTAYIALFNLCFARQHGGKFILRIEDTDQARSTKKSEDDILAALSWLGLNWDEGPDKGGEFGPYRQSERSDIYKKHVDQLLDDGHAFHCFCSTERLSELRKQQMAEKKPLGYDGHCLHLSETEITQQLVKNTPHVVRMKIPQTGTCIVKDMLRDNVAIDWQQVDMQVLMKSDGLPTYHLANVVDDHLMQITHVIRGEEWISSAPKHLLLYQYFGWEAPQLCHMPLLRNADKSKLSKRKNPTSVGYYQRMGYLPEAVTNYLGMMGWSMPDEQEMFSLEDMINHFDINRVSLGGPVFDAEKLDWLNGRYLRESLSNDEFIQRFSQWAFEPKKLQAIVPLIKQRVERFTDIAPLAAFFFSGMPAIDAGSFEHKFLAQEDEKKILQFIAWRIEELDAWHRDQIEKAFTQLAECMNFKIRDFLFPVFIAIAGSAVSTSVIDSIAVLGLDMTRARLRHAITILGGTSKKQLKNLEKEYAALALQAEQS</sequence>
<dbReference type="Pfam" id="PF19269">
    <property type="entry name" value="Anticodon_2"/>
    <property type="match status" value="1"/>
</dbReference>
<evidence type="ECO:0000256" key="7">
    <source>
        <dbReference type="HAMAP-Rule" id="MF_00022"/>
    </source>
</evidence>
<dbReference type="Proteomes" id="UP000228987">
    <property type="component" value="Unassembled WGS sequence"/>
</dbReference>
<keyword evidence="4 7" id="KW-0067">ATP-binding</keyword>
<dbReference type="InterPro" id="IPR020058">
    <property type="entry name" value="Glu/Gln-tRNA-synth_Ib_cat-dom"/>
</dbReference>
<dbReference type="InterPro" id="IPR033910">
    <property type="entry name" value="GluRS_core"/>
</dbReference>
<dbReference type="EC" id="6.1.1.17" evidence="7"/>
<dbReference type="SUPFAM" id="SSF52374">
    <property type="entry name" value="Nucleotidylyl transferase"/>
    <property type="match status" value="1"/>
</dbReference>
<evidence type="ECO:0000259" key="9">
    <source>
        <dbReference type="Pfam" id="PF00749"/>
    </source>
</evidence>
<dbReference type="PANTHER" id="PTHR43311">
    <property type="entry name" value="GLUTAMATE--TRNA LIGASE"/>
    <property type="match status" value="1"/>
</dbReference>
<organism evidence="11 12">
    <name type="scientific">SAR86 cluster bacterium</name>
    <dbReference type="NCBI Taxonomy" id="2030880"/>
    <lineage>
        <taxon>Bacteria</taxon>
        <taxon>Pseudomonadati</taxon>
        <taxon>Pseudomonadota</taxon>
        <taxon>Gammaproteobacteria</taxon>
        <taxon>SAR86 cluster</taxon>
    </lineage>
</organism>
<dbReference type="PROSITE" id="PS00178">
    <property type="entry name" value="AA_TRNA_LIGASE_I"/>
    <property type="match status" value="1"/>
</dbReference>
<feature type="binding site" evidence="7">
    <location>
        <position position="109"/>
    </location>
    <ligand>
        <name>Zn(2+)</name>
        <dbReference type="ChEBI" id="CHEBI:29105"/>
    </ligand>
</feature>
<dbReference type="AlphaFoldDB" id="A0A2A5CE58"/>
<dbReference type="SUPFAM" id="SSF48163">
    <property type="entry name" value="An anticodon-binding domain of class I aminoacyl-tRNA synthetases"/>
    <property type="match status" value="1"/>
</dbReference>
<dbReference type="GO" id="GO:0000049">
    <property type="term" value="F:tRNA binding"/>
    <property type="evidence" value="ECO:0007669"/>
    <property type="project" value="InterPro"/>
</dbReference>
<comment type="function">
    <text evidence="7">Catalyzes the attachment of glutamate to tRNA(Glu) in a two-step reaction: glutamate is first activated by ATP to form Glu-AMP and then transferred to the acceptor end of tRNA(Glu).</text>
</comment>
<feature type="domain" description="Glutamyl/glutaminyl-tRNA synthetase class Ib catalytic" evidence="9">
    <location>
        <begin position="3"/>
        <end position="320"/>
    </location>
</feature>
<evidence type="ECO:0000256" key="6">
    <source>
        <dbReference type="ARBA" id="ARBA00023146"/>
    </source>
</evidence>
<keyword evidence="6 7" id="KW-0030">Aminoacyl-tRNA synthetase</keyword>
<gene>
    <name evidence="7" type="primary">gltX</name>
    <name evidence="11" type="ORF">COA71_06180</name>
</gene>
<dbReference type="InterPro" id="IPR045462">
    <property type="entry name" value="aa-tRNA-synth_I_cd-bd"/>
</dbReference>
<keyword evidence="2 7" id="KW-0436">Ligase</keyword>
<keyword evidence="8" id="KW-0472">Membrane</keyword>
<keyword evidence="7" id="KW-0862">Zinc</keyword>
<dbReference type="InterPro" id="IPR020751">
    <property type="entry name" value="aa-tRNA-synth_I_codon-bd_sub2"/>
</dbReference>
<dbReference type="NCBIfam" id="TIGR00464">
    <property type="entry name" value="gltX_bact"/>
    <property type="match status" value="1"/>
</dbReference>
<feature type="short sequence motif" description="'HIGH' region" evidence="7">
    <location>
        <begin position="10"/>
        <end position="20"/>
    </location>
</feature>
<keyword evidence="8" id="KW-0812">Transmembrane</keyword>
<feature type="binding site" evidence="7">
    <location>
        <position position="254"/>
    </location>
    <ligand>
        <name>ATP</name>
        <dbReference type="ChEBI" id="CHEBI:30616"/>
    </ligand>
</feature>
<evidence type="ECO:0000256" key="8">
    <source>
        <dbReference type="SAM" id="Phobius"/>
    </source>
</evidence>
<feature type="binding site" evidence="7">
    <location>
        <position position="134"/>
    </location>
    <ligand>
        <name>Zn(2+)</name>
        <dbReference type="ChEBI" id="CHEBI:29105"/>
    </ligand>
</feature>
<dbReference type="GO" id="GO:0008270">
    <property type="term" value="F:zinc ion binding"/>
    <property type="evidence" value="ECO:0007669"/>
    <property type="project" value="UniProtKB-UniRule"/>
</dbReference>
<keyword evidence="7" id="KW-0963">Cytoplasm</keyword>
<keyword evidence="5 7" id="KW-0648">Protein biosynthesis</keyword>
<proteinExistence type="inferred from homology"/>
<dbReference type="GO" id="GO:0004818">
    <property type="term" value="F:glutamate-tRNA ligase activity"/>
    <property type="evidence" value="ECO:0007669"/>
    <property type="project" value="UniProtKB-UniRule"/>
</dbReference>
<name>A0A2A5CE58_9GAMM</name>
<accession>A0A2A5CE58</accession>
<evidence type="ECO:0000256" key="3">
    <source>
        <dbReference type="ARBA" id="ARBA00022741"/>
    </source>
</evidence>
<dbReference type="InterPro" id="IPR004527">
    <property type="entry name" value="Glu-tRNA-ligase_bac/mito"/>
</dbReference>
<evidence type="ECO:0000256" key="1">
    <source>
        <dbReference type="ARBA" id="ARBA00007894"/>
    </source>
</evidence>
<evidence type="ECO:0000256" key="4">
    <source>
        <dbReference type="ARBA" id="ARBA00022840"/>
    </source>
</evidence>
<dbReference type="GO" id="GO:0005524">
    <property type="term" value="F:ATP binding"/>
    <property type="evidence" value="ECO:0007669"/>
    <property type="project" value="UniProtKB-UniRule"/>
</dbReference>
<feature type="binding site" evidence="7">
    <location>
        <position position="107"/>
    </location>
    <ligand>
        <name>Zn(2+)</name>
        <dbReference type="ChEBI" id="CHEBI:29105"/>
    </ligand>
</feature>
<dbReference type="PRINTS" id="PR00987">
    <property type="entry name" value="TRNASYNTHGLU"/>
</dbReference>
<feature type="transmembrane region" description="Helical" evidence="8">
    <location>
        <begin position="435"/>
        <end position="461"/>
    </location>
</feature>
<dbReference type="Gene3D" id="1.10.10.350">
    <property type="match status" value="1"/>
</dbReference>
<reference evidence="12" key="1">
    <citation type="submission" date="2017-08" db="EMBL/GenBank/DDBJ databases">
        <title>A dynamic microbial community with high functional redundancy inhabits the cold, oxic subseafloor aquifer.</title>
        <authorList>
            <person name="Tully B.J."/>
            <person name="Wheat C.G."/>
            <person name="Glazer B.T."/>
            <person name="Huber J.A."/>
        </authorList>
    </citation>
    <scope>NUCLEOTIDE SEQUENCE [LARGE SCALE GENOMIC DNA]</scope>
</reference>
<dbReference type="CDD" id="cd00808">
    <property type="entry name" value="GluRS_core"/>
    <property type="match status" value="1"/>
</dbReference>
<dbReference type="InterPro" id="IPR049940">
    <property type="entry name" value="GluQ/Sye"/>
</dbReference>
<comment type="catalytic activity">
    <reaction evidence="7">
        <text>tRNA(Glu) + L-glutamate + ATP = L-glutamyl-tRNA(Glu) + AMP + diphosphate</text>
        <dbReference type="Rhea" id="RHEA:23540"/>
        <dbReference type="Rhea" id="RHEA-COMP:9663"/>
        <dbReference type="Rhea" id="RHEA-COMP:9680"/>
        <dbReference type="ChEBI" id="CHEBI:29985"/>
        <dbReference type="ChEBI" id="CHEBI:30616"/>
        <dbReference type="ChEBI" id="CHEBI:33019"/>
        <dbReference type="ChEBI" id="CHEBI:78442"/>
        <dbReference type="ChEBI" id="CHEBI:78520"/>
        <dbReference type="ChEBI" id="CHEBI:456215"/>
        <dbReference type="EC" id="6.1.1.17"/>
    </reaction>
</comment>
<comment type="similarity">
    <text evidence="1 7">Belongs to the class-I aminoacyl-tRNA synthetase family. Glutamate--tRNA ligase type 1 subfamily.</text>
</comment>
<keyword evidence="3 7" id="KW-0547">Nucleotide-binding</keyword>
<evidence type="ECO:0000313" key="11">
    <source>
        <dbReference type="EMBL" id="PCJ42174.1"/>
    </source>
</evidence>
<evidence type="ECO:0000259" key="10">
    <source>
        <dbReference type="Pfam" id="PF19269"/>
    </source>
</evidence>
<comment type="subcellular location">
    <subcellularLocation>
        <location evidence="7">Cytoplasm</location>
    </subcellularLocation>
</comment>
<evidence type="ECO:0000256" key="5">
    <source>
        <dbReference type="ARBA" id="ARBA00022917"/>
    </source>
</evidence>
<dbReference type="InterPro" id="IPR014729">
    <property type="entry name" value="Rossmann-like_a/b/a_fold"/>
</dbReference>
<dbReference type="PANTHER" id="PTHR43311:SF2">
    <property type="entry name" value="GLUTAMATE--TRNA LIGASE, MITOCHONDRIAL-RELATED"/>
    <property type="match status" value="1"/>
</dbReference>
<comment type="caution">
    <text evidence="11">The sequence shown here is derived from an EMBL/GenBank/DDBJ whole genome shotgun (WGS) entry which is preliminary data.</text>
</comment>
<dbReference type="Pfam" id="PF00749">
    <property type="entry name" value="tRNA-synt_1c"/>
    <property type="match status" value="1"/>
</dbReference>
<dbReference type="FunFam" id="3.40.50.620:FF:000045">
    <property type="entry name" value="Glutamate--tRNA ligase, mitochondrial"/>
    <property type="match status" value="1"/>
</dbReference>
<feature type="domain" description="Aminoacyl-tRNA synthetase class I anticodon-binding" evidence="10">
    <location>
        <begin position="334"/>
        <end position="472"/>
    </location>
</feature>
<evidence type="ECO:0000313" key="12">
    <source>
        <dbReference type="Proteomes" id="UP000228987"/>
    </source>
</evidence>
<dbReference type="InterPro" id="IPR001412">
    <property type="entry name" value="aa-tRNA-synth_I_CS"/>
</dbReference>
<comment type="cofactor">
    <cofactor evidence="7">
        <name>Zn(2+)</name>
        <dbReference type="ChEBI" id="CHEBI:29105"/>
    </cofactor>
    <text evidence="7">Binds 1 zinc ion per subunit.</text>
</comment>
<protein>
    <recommendedName>
        <fullName evidence="7">Glutamate--tRNA ligase</fullName>
        <ecNumber evidence="7">6.1.1.17</ecNumber>
    </recommendedName>
    <alternativeName>
        <fullName evidence="7">Glutamyl-tRNA synthetase</fullName>
        <shortName evidence="7">GluRS</shortName>
    </alternativeName>
</protein>
<evidence type="ECO:0000256" key="2">
    <source>
        <dbReference type="ARBA" id="ARBA00022598"/>
    </source>
</evidence>
<keyword evidence="8" id="KW-1133">Transmembrane helix</keyword>
<feature type="short sequence motif" description="'KMSKS' region" evidence="7">
    <location>
        <begin position="251"/>
        <end position="255"/>
    </location>
</feature>
<dbReference type="Gene3D" id="3.40.50.620">
    <property type="entry name" value="HUPs"/>
    <property type="match status" value="1"/>
</dbReference>
<dbReference type="InterPro" id="IPR008925">
    <property type="entry name" value="aa_tRNA-synth_I_cd-bd_sf"/>
</dbReference>
<dbReference type="HAMAP" id="MF_00022">
    <property type="entry name" value="Glu_tRNA_synth_type1"/>
    <property type="match status" value="1"/>
</dbReference>
<comment type="subunit">
    <text evidence="7">Monomer.</text>
</comment>
<dbReference type="GO" id="GO:0005829">
    <property type="term" value="C:cytosol"/>
    <property type="evidence" value="ECO:0007669"/>
    <property type="project" value="TreeGrafter"/>
</dbReference>
<dbReference type="EMBL" id="NVWI01000003">
    <property type="protein sequence ID" value="PCJ42174.1"/>
    <property type="molecule type" value="Genomic_DNA"/>
</dbReference>
<feature type="binding site" evidence="7">
    <location>
        <position position="136"/>
    </location>
    <ligand>
        <name>Zn(2+)</name>
        <dbReference type="ChEBI" id="CHEBI:29105"/>
    </ligand>
</feature>
<dbReference type="InterPro" id="IPR000924">
    <property type="entry name" value="Glu/Gln-tRNA-synth"/>
</dbReference>